<sequence>MGKRKRTADNNKAPPPPPDFVPPHAPQEGDLRRSSDLTESSATQSLASIMDAMDKSVKKSPAHQSRLSHHNHPITSRHSRHPPMGRHYSRRSSDQYPNSSPSNSKATPLMYDALTSFKLQTKKNPSAFTYRDGGERMFRKPERIRSGQYGGGVSGILRKMECRICKKRLRKTPFVLDNSMPLNDVSVVAVLVCGHMYHADCLEQETGHQDRWDPPCPVCAGRVS</sequence>
<dbReference type="InterPro" id="IPR013083">
    <property type="entry name" value="Znf_RING/FYVE/PHD"/>
</dbReference>
<name>A0A022R4P3_ERYGU</name>
<feature type="compositionally biased region" description="Basic and acidic residues" evidence="2">
    <location>
        <begin position="27"/>
        <end position="36"/>
    </location>
</feature>
<dbReference type="SUPFAM" id="SSF57850">
    <property type="entry name" value="RING/U-box"/>
    <property type="match status" value="1"/>
</dbReference>
<keyword evidence="1" id="KW-0862">Zinc</keyword>
<dbReference type="eggNOG" id="ENOG502RXF4">
    <property type="taxonomic scope" value="Eukaryota"/>
</dbReference>
<dbReference type="PANTHER" id="PTHR31150:SF6">
    <property type="entry name" value="ZINC ION BINDING PROTEIN"/>
    <property type="match status" value="1"/>
</dbReference>
<dbReference type="OMA" id="PLRRKPY"/>
<accession>A0A022R4P3</accession>
<reference evidence="4 5" key="1">
    <citation type="journal article" date="2013" name="Proc. Natl. Acad. Sci. U.S.A.">
        <title>Fine-scale variation in meiotic recombination in Mimulus inferred from population shotgun sequencing.</title>
        <authorList>
            <person name="Hellsten U."/>
            <person name="Wright K.M."/>
            <person name="Jenkins J."/>
            <person name="Shu S."/>
            <person name="Yuan Y."/>
            <person name="Wessler S.R."/>
            <person name="Schmutz J."/>
            <person name="Willis J.H."/>
            <person name="Rokhsar D.S."/>
        </authorList>
    </citation>
    <scope>NUCLEOTIDE SEQUENCE [LARGE SCALE GENOMIC DNA]</scope>
    <source>
        <strain evidence="5">cv. DUN x IM62</strain>
    </source>
</reference>
<keyword evidence="1" id="KW-0479">Metal-binding</keyword>
<dbReference type="CDD" id="cd16448">
    <property type="entry name" value="RING-H2"/>
    <property type="match status" value="1"/>
</dbReference>
<dbReference type="PhylomeDB" id="A0A022R4P3"/>
<protein>
    <recommendedName>
        <fullName evidence="3">RING-type domain-containing protein</fullName>
    </recommendedName>
</protein>
<dbReference type="OrthoDB" id="1900223at2759"/>
<dbReference type="STRING" id="4155.A0A022R4P3"/>
<dbReference type="InterPro" id="IPR001841">
    <property type="entry name" value="Znf_RING"/>
</dbReference>
<gene>
    <name evidence="4" type="ORF">MIMGU_mgv1a013316mg</name>
</gene>
<evidence type="ECO:0000256" key="1">
    <source>
        <dbReference type="PROSITE-ProRule" id="PRU00175"/>
    </source>
</evidence>
<dbReference type="SMART" id="SM00184">
    <property type="entry name" value="RING"/>
    <property type="match status" value="1"/>
</dbReference>
<dbReference type="Gene3D" id="3.30.40.10">
    <property type="entry name" value="Zinc/RING finger domain, C3HC4 (zinc finger)"/>
    <property type="match status" value="1"/>
</dbReference>
<proteinExistence type="predicted"/>
<feature type="compositionally biased region" description="Polar residues" evidence="2">
    <location>
        <begin position="94"/>
        <end position="106"/>
    </location>
</feature>
<feature type="compositionally biased region" description="Basic residues" evidence="2">
    <location>
        <begin position="58"/>
        <end position="90"/>
    </location>
</feature>
<feature type="compositionally biased region" description="Pro residues" evidence="2">
    <location>
        <begin position="13"/>
        <end position="25"/>
    </location>
</feature>
<feature type="domain" description="RING-type" evidence="3">
    <location>
        <begin position="162"/>
        <end position="219"/>
    </location>
</feature>
<organism evidence="4 5">
    <name type="scientific">Erythranthe guttata</name>
    <name type="common">Yellow monkey flower</name>
    <name type="synonym">Mimulus guttatus</name>
    <dbReference type="NCBI Taxonomy" id="4155"/>
    <lineage>
        <taxon>Eukaryota</taxon>
        <taxon>Viridiplantae</taxon>
        <taxon>Streptophyta</taxon>
        <taxon>Embryophyta</taxon>
        <taxon>Tracheophyta</taxon>
        <taxon>Spermatophyta</taxon>
        <taxon>Magnoliopsida</taxon>
        <taxon>eudicotyledons</taxon>
        <taxon>Gunneridae</taxon>
        <taxon>Pentapetalae</taxon>
        <taxon>asterids</taxon>
        <taxon>lamiids</taxon>
        <taxon>Lamiales</taxon>
        <taxon>Phrymaceae</taxon>
        <taxon>Erythranthe</taxon>
    </lineage>
</organism>
<dbReference type="EMBL" id="KI630643">
    <property type="protein sequence ID" value="EYU34954.1"/>
    <property type="molecule type" value="Genomic_DNA"/>
</dbReference>
<evidence type="ECO:0000313" key="4">
    <source>
        <dbReference type="EMBL" id="EYU34954.1"/>
    </source>
</evidence>
<dbReference type="Proteomes" id="UP000030748">
    <property type="component" value="Unassembled WGS sequence"/>
</dbReference>
<feature type="region of interest" description="Disordered" evidence="2">
    <location>
        <begin position="1"/>
        <end position="107"/>
    </location>
</feature>
<dbReference type="KEGG" id="egt:105960639"/>
<dbReference type="GO" id="GO:0008270">
    <property type="term" value="F:zinc ion binding"/>
    <property type="evidence" value="ECO:0007669"/>
    <property type="project" value="UniProtKB-KW"/>
</dbReference>
<keyword evidence="5" id="KW-1185">Reference proteome</keyword>
<dbReference type="AlphaFoldDB" id="A0A022R4P3"/>
<dbReference type="PANTHER" id="PTHR31150">
    <property type="entry name" value="EXPRESSED PROTEIN"/>
    <property type="match status" value="1"/>
</dbReference>
<evidence type="ECO:0000256" key="2">
    <source>
        <dbReference type="SAM" id="MobiDB-lite"/>
    </source>
</evidence>
<keyword evidence="1" id="KW-0863">Zinc-finger</keyword>
<feature type="compositionally biased region" description="Polar residues" evidence="2">
    <location>
        <begin position="37"/>
        <end position="47"/>
    </location>
</feature>
<dbReference type="PROSITE" id="PS50089">
    <property type="entry name" value="ZF_RING_2"/>
    <property type="match status" value="1"/>
</dbReference>
<evidence type="ECO:0000259" key="3">
    <source>
        <dbReference type="PROSITE" id="PS50089"/>
    </source>
</evidence>
<evidence type="ECO:0000313" key="5">
    <source>
        <dbReference type="Proteomes" id="UP000030748"/>
    </source>
</evidence>